<dbReference type="InterPro" id="IPR026336">
    <property type="entry name" value="PdeM-like"/>
</dbReference>
<dbReference type="InterPro" id="IPR029052">
    <property type="entry name" value="Metallo-depent_PP-like"/>
</dbReference>
<accession>A0A1U9KF87</accession>
<keyword evidence="3" id="KW-1185">Reference proteome</keyword>
<reference evidence="2 3" key="1">
    <citation type="submission" date="2016-03" db="EMBL/GenBank/DDBJ databases">
        <title>Acetic acid bacteria sequencing.</title>
        <authorList>
            <person name="Brandt J."/>
            <person name="Jakob F."/>
            <person name="Vogel R.F."/>
        </authorList>
    </citation>
    <scope>NUCLEOTIDE SEQUENCE [LARGE SCALE GENOMIC DNA]</scope>
    <source>
        <strain evidence="2 3">TMW2.1153</strain>
    </source>
</reference>
<dbReference type="Proteomes" id="UP000188937">
    <property type="component" value="Chromosome"/>
</dbReference>
<dbReference type="InterPro" id="IPR004843">
    <property type="entry name" value="Calcineurin-like_PHP"/>
</dbReference>
<sequence>MSKTEITLGENRLFLLPSGAVFIPDGNILVVSDLHFEKGSSALTYGLLLPPGDTSSTLEQLEQLVKDCAPQKMIALGDSFHDRDAFNRLSSEDWRRLERITEQTNMVWITGNHDSEPFHDLSGEWVEEFRYENLLFRHIPSDDIPSGYAEISGHFHPKIQMRIRGHRLSRKCFLASRERLILPACGSYTGGLDINHPQIKSLFPEGRMCFALGNDKVYRVE</sequence>
<proteinExistence type="predicted"/>
<feature type="domain" description="Calcineurin-like phosphoesterase" evidence="1">
    <location>
        <begin position="27"/>
        <end position="149"/>
    </location>
</feature>
<dbReference type="AlphaFoldDB" id="A0A1U9KF87"/>
<dbReference type="NCBIfam" id="TIGR04123">
    <property type="entry name" value="P_estr_lig_assc"/>
    <property type="match status" value="1"/>
</dbReference>
<dbReference type="STRING" id="435.A0U92_06440"/>
<dbReference type="InterPro" id="IPR024173">
    <property type="entry name" value="Pesterase_MJ0037-like"/>
</dbReference>
<gene>
    <name evidence="2" type="ORF">A0U92_06440</name>
</gene>
<dbReference type="SUPFAM" id="SSF56300">
    <property type="entry name" value="Metallo-dependent phosphatases"/>
    <property type="match status" value="1"/>
</dbReference>
<name>A0A1U9KF87_ACEAC</name>
<dbReference type="PIRSF" id="PIRSF000887">
    <property type="entry name" value="Pesterase_MJ0037"/>
    <property type="match status" value="1"/>
</dbReference>
<protein>
    <submittedName>
        <fullName evidence="2">Metallophosphoesterase</fullName>
    </submittedName>
</protein>
<organism evidence="2 3">
    <name type="scientific">Acetobacter aceti</name>
    <dbReference type="NCBI Taxonomy" id="435"/>
    <lineage>
        <taxon>Bacteria</taxon>
        <taxon>Pseudomonadati</taxon>
        <taxon>Pseudomonadota</taxon>
        <taxon>Alphaproteobacteria</taxon>
        <taxon>Acetobacterales</taxon>
        <taxon>Acetobacteraceae</taxon>
        <taxon>Acetobacter</taxon>
        <taxon>Acetobacter subgen. Acetobacter</taxon>
    </lineage>
</organism>
<dbReference type="OrthoDB" id="9795838at2"/>
<evidence type="ECO:0000259" key="1">
    <source>
        <dbReference type="Pfam" id="PF00149"/>
    </source>
</evidence>
<dbReference type="GO" id="GO:0016787">
    <property type="term" value="F:hydrolase activity"/>
    <property type="evidence" value="ECO:0007669"/>
    <property type="project" value="InterPro"/>
</dbReference>
<dbReference type="PANTHER" id="PTHR39323:SF1">
    <property type="entry name" value="BLR1149 PROTEIN"/>
    <property type="match status" value="1"/>
</dbReference>
<dbReference type="Pfam" id="PF00149">
    <property type="entry name" value="Metallophos"/>
    <property type="match status" value="1"/>
</dbReference>
<dbReference type="KEGG" id="aace:A0U92_06440"/>
<dbReference type="RefSeq" id="WP_077812517.1">
    <property type="nucleotide sequence ID" value="NZ_CP014692.1"/>
</dbReference>
<dbReference type="EMBL" id="CP014692">
    <property type="protein sequence ID" value="AQS84473.1"/>
    <property type="molecule type" value="Genomic_DNA"/>
</dbReference>
<dbReference type="PANTHER" id="PTHR39323">
    <property type="entry name" value="BLR1149 PROTEIN"/>
    <property type="match status" value="1"/>
</dbReference>
<evidence type="ECO:0000313" key="3">
    <source>
        <dbReference type="Proteomes" id="UP000188937"/>
    </source>
</evidence>
<evidence type="ECO:0000313" key="2">
    <source>
        <dbReference type="EMBL" id="AQS84473.1"/>
    </source>
</evidence>
<dbReference type="Gene3D" id="3.60.21.10">
    <property type="match status" value="1"/>
</dbReference>